<dbReference type="Gene3D" id="3.30.710.10">
    <property type="entry name" value="Potassium Channel Kv1.1, Chain A"/>
    <property type="match status" value="1"/>
</dbReference>
<evidence type="ECO:0000313" key="4">
    <source>
        <dbReference type="Proteomes" id="UP000275078"/>
    </source>
</evidence>
<dbReference type="Proteomes" id="UP000275078">
    <property type="component" value="Unassembled WGS sequence"/>
</dbReference>
<dbReference type="OrthoDB" id="6359816at2759"/>
<dbReference type="AlphaFoldDB" id="A0A3N4IXQ5"/>
<dbReference type="InterPro" id="IPR011333">
    <property type="entry name" value="SKP1/BTB/POZ_sf"/>
</dbReference>
<evidence type="ECO:0000256" key="1">
    <source>
        <dbReference type="SAM" id="MobiDB-lite"/>
    </source>
</evidence>
<evidence type="ECO:0000259" key="2">
    <source>
        <dbReference type="PROSITE" id="PS50097"/>
    </source>
</evidence>
<accession>A0A3N4IXQ5</accession>
<dbReference type="SMART" id="SM00225">
    <property type="entry name" value="BTB"/>
    <property type="match status" value="1"/>
</dbReference>
<name>A0A3N4IXQ5_ASCIM</name>
<evidence type="ECO:0000313" key="3">
    <source>
        <dbReference type="EMBL" id="RPA86444.1"/>
    </source>
</evidence>
<dbReference type="Pfam" id="PF00651">
    <property type="entry name" value="BTB"/>
    <property type="match status" value="1"/>
</dbReference>
<dbReference type="PANTHER" id="PTHR47843:SF5">
    <property type="entry name" value="BTB_POZ DOMAIN PROTEIN"/>
    <property type="match status" value="1"/>
</dbReference>
<gene>
    <name evidence="3" type="ORF">BJ508DRAFT_411153</name>
</gene>
<organism evidence="3 4">
    <name type="scientific">Ascobolus immersus RN42</name>
    <dbReference type="NCBI Taxonomy" id="1160509"/>
    <lineage>
        <taxon>Eukaryota</taxon>
        <taxon>Fungi</taxon>
        <taxon>Dikarya</taxon>
        <taxon>Ascomycota</taxon>
        <taxon>Pezizomycotina</taxon>
        <taxon>Pezizomycetes</taxon>
        <taxon>Pezizales</taxon>
        <taxon>Ascobolaceae</taxon>
        <taxon>Ascobolus</taxon>
    </lineage>
</organism>
<protein>
    <submittedName>
        <fullName evidence="3">POZ domain-containing protein</fullName>
    </submittedName>
</protein>
<dbReference type="EMBL" id="ML119649">
    <property type="protein sequence ID" value="RPA86444.1"/>
    <property type="molecule type" value="Genomic_DNA"/>
</dbReference>
<dbReference type="InterPro" id="IPR000210">
    <property type="entry name" value="BTB/POZ_dom"/>
</dbReference>
<feature type="domain" description="BTB" evidence="2">
    <location>
        <begin position="58"/>
        <end position="117"/>
    </location>
</feature>
<sequence>MTNGTAARVSKKGSSKKSASSHSTDLLLAAAQRAPERQPEPQTKAQAGLQLLLSGKWSDLTLRCGGEEFKVHRSVLCSQSTFFEACMESGMKESNEGVIDLIDERVDDVKRLLEFLYGDTYWEHSEARRVEKTSLEHYQQYKTKAWKIIANWNDTEHVKDAKLESAPVRVNARMFVIADKFGIPLLKKEVIRKMMAFFDSISIGPKLFLTEMFPVYHEEIIVIKWQWKSLLDAVDCCDRGSTDRAFSDLILNRIARITTRLVKSREVDGFYDDLMARLAKNHDTCLRFCEKACFQARQMERRYKYKKDITG</sequence>
<keyword evidence="4" id="KW-1185">Reference proteome</keyword>
<feature type="region of interest" description="Disordered" evidence="1">
    <location>
        <begin position="1"/>
        <end position="45"/>
    </location>
</feature>
<dbReference type="PROSITE" id="PS50097">
    <property type="entry name" value="BTB"/>
    <property type="match status" value="1"/>
</dbReference>
<dbReference type="CDD" id="cd18186">
    <property type="entry name" value="BTB_POZ_ZBTB_KLHL-like"/>
    <property type="match status" value="1"/>
</dbReference>
<dbReference type="PANTHER" id="PTHR47843">
    <property type="entry name" value="BTB DOMAIN-CONTAINING PROTEIN-RELATED"/>
    <property type="match status" value="1"/>
</dbReference>
<dbReference type="SUPFAM" id="SSF54695">
    <property type="entry name" value="POZ domain"/>
    <property type="match status" value="1"/>
</dbReference>
<reference evidence="3 4" key="1">
    <citation type="journal article" date="2018" name="Nat. Ecol. Evol.">
        <title>Pezizomycetes genomes reveal the molecular basis of ectomycorrhizal truffle lifestyle.</title>
        <authorList>
            <person name="Murat C."/>
            <person name="Payen T."/>
            <person name="Noel B."/>
            <person name="Kuo A."/>
            <person name="Morin E."/>
            <person name="Chen J."/>
            <person name="Kohler A."/>
            <person name="Krizsan K."/>
            <person name="Balestrini R."/>
            <person name="Da Silva C."/>
            <person name="Montanini B."/>
            <person name="Hainaut M."/>
            <person name="Levati E."/>
            <person name="Barry K.W."/>
            <person name="Belfiori B."/>
            <person name="Cichocki N."/>
            <person name="Clum A."/>
            <person name="Dockter R.B."/>
            <person name="Fauchery L."/>
            <person name="Guy J."/>
            <person name="Iotti M."/>
            <person name="Le Tacon F."/>
            <person name="Lindquist E.A."/>
            <person name="Lipzen A."/>
            <person name="Malagnac F."/>
            <person name="Mello A."/>
            <person name="Molinier V."/>
            <person name="Miyauchi S."/>
            <person name="Poulain J."/>
            <person name="Riccioni C."/>
            <person name="Rubini A."/>
            <person name="Sitrit Y."/>
            <person name="Splivallo R."/>
            <person name="Traeger S."/>
            <person name="Wang M."/>
            <person name="Zifcakova L."/>
            <person name="Wipf D."/>
            <person name="Zambonelli A."/>
            <person name="Paolocci F."/>
            <person name="Nowrousian M."/>
            <person name="Ottonello S."/>
            <person name="Baldrian P."/>
            <person name="Spatafora J.W."/>
            <person name="Henrissat B."/>
            <person name="Nagy L.G."/>
            <person name="Aury J.M."/>
            <person name="Wincker P."/>
            <person name="Grigoriev I.V."/>
            <person name="Bonfante P."/>
            <person name="Martin F.M."/>
        </authorList>
    </citation>
    <scope>NUCLEOTIDE SEQUENCE [LARGE SCALE GENOMIC DNA]</scope>
    <source>
        <strain evidence="3 4">RN42</strain>
    </source>
</reference>
<proteinExistence type="predicted"/>